<gene>
    <name evidence="3" type="ordered locus">Caka_0915</name>
</gene>
<dbReference type="CDD" id="cd05233">
    <property type="entry name" value="SDR_c"/>
    <property type="match status" value="1"/>
</dbReference>
<name>D5EQU4_CORAD</name>
<dbReference type="STRING" id="583355.Caka_0915"/>
<dbReference type="InterPro" id="IPR036291">
    <property type="entry name" value="NAD(P)-bd_dom_sf"/>
</dbReference>
<dbReference type="PANTHER" id="PTHR43639">
    <property type="entry name" value="OXIDOREDUCTASE, SHORT-CHAIN DEHYDROGENASE/REDUCTASE FAMILY (AFU_ORTHOLOGUE AFUA_5G02870)"/>
    <property type="match status" value="1"/>
</dbReference>
<dbReference type="Pfam" id="PF13561">
    <property type="entry name" value="adh_short_C2"/>
    <property type="match status" value="1"/>
</dbReference>
<sequence length="256" mass="26184">MTTPSTSAQLQGEIALVTGGGSGIGFAIARAFVAEGAKVCITGRRQDVLDAAVNELGGQAIAVAGDVTQAEDRARMLAAVQAGFGAPVSVLVNNAGQNVKRPALEVSDADFDALLDTHVKAGFALARDVAPAMLEAGKGSILFMASMASFMGVPNIIGYTTAKTAVLGLTRGLSAEWSSQGIRVNAIAPGWIHTPMTDKAFDGDPARKAKVLSRTPMDKMGQVDDIAKAAVYLSSANAQFVTGQCLNVDGGASIGF</sequence>
<dbReference type="RefSeq" id="WP_013042661.1">
    <property type="nucleotide sequence ID" value="NC_014008.1"/>
</dbReference>
<evidence type="ECO:0000256" key="1">
    <source>
        <dbReference type="ARBA" id="ARBA00006484"/>
    </source>
</evidence>
<dbReference type="SUPFAM" id="SSF51735">
    <property type="entry name" value="NAD(P)-binding Rossmann-fold domains"/>
    <property type="match status" value="1"/>
</dbReference>
<evidence type="ECO:0000313" key="3">
    <source>
        <dbReference type="EMBL" id="ADE53937.1"/>
    </source>
</evidence>
<organism evidence="3 4">
    <name type="scientific">Coraliomargarita akajimensis (strain DSM 45221 / IAM 15411 / JCM 23193 / KCTC 12865 / 04OKA010-24)</name>
    <dbReference type="NCBI Taxonomy" id="583355"/>
    <lineage>
        <taxon>Bacteria</taxon>
        <taxon>Pseudomonadati</taxon>
        <taxon>Verrucomicrobiota</taxon>
        <taxon>Opitutia</taxon>
        <taxon>Puniceicoccales</taxon>
        <taxon>Coraliomargaritaceae</taxon>
        <taxon>Coraliomargarita</taxon>
    </lineage>
</organism>
<dbReference type="EMBL" id="CP001998">
    <property type="protein sequence ID" value="ADE53937.1"/>
    <property type="molecule type" value="Genomic_DNA"/>
</dbReference>
<dbReference type="PRINTS" id="PR00081">
    <property type="entry name" value="GDHRDH"/>
</dbReference>
<evidence type="ECO:0000313" key="4">
    <source>
        <dbReference type="Proteomes" id="UP000000925"/>
    </source>
</evidence>
<dbReference type="PROSITE" id="PS00061">
    <property type="entry name" value="ADH_SHORT"/>
    <property type="match status" value="1"/>
</dbReference>
<dbReference type="NCBIfam" id="NF005559">
    <property type="entry name" value="PRK07231.1"/>
    <property type="match status" value="1"/>
</dbReference>
<keyword evidence="2" id="KW-0560">Oxidoreductase</keyword>
<reference evidence="3 4" key="1">
    <citation type="journal article" date="2010" name="Stand. Genomic Sci.">
        <title>Complete genome sequence of Coraliomargarita akajimensis type strain (04OKA010-24).</title>
        <authorList>
            <person name="Mavromatis K."/>
            <person name="Abt B."/>
            <person name="Brambilla E."/>
            <person name="Lapidus A."/>
            <person name="Copeland A."/>
            <person name="Deshpande S."/>
            <person name="Nolan M."/>
            <person name="Lucas S."/>
            <person name="Tice H."/>
            <person name="Cheng J.F."/>
            <person name="Han C."/>
            <person name="Detter J.C."/>
            <person name="Woyke T."/>
            <person name="Goodwin L."/>
            <person name="Pitluck S."/>
            <person name="Held B."/>
            <person name="Brettin T."/>
            <person name="Tapia R."/>
            <person name="Ivanova N."/>
            <person name="Mikhailova N."/>
            <person name="Pati A."/>
            <person name="Liolios K."/>
            <person name="Chen A."/>
            <person name="Palaniappan K."/>
            <person name="Land M."/>
            <person name="Hauser L."/>
            <person name="Chang Y.J."/>
            <person name="Jeffries C.D."/>
            <person name="Rohde M."/>
            <person name="Goker M."/>
            <person name="Bristow J."/>
            <person name="Eisen J.A."/>
            <person name="Markowitz V."/>
            <person name="Hugenholtz P."/>
            <person name="Klenk H.P."/>
            <person name="Kyrpides N.C."/>
        </authorList>
    </citation>
    <scope>NUCLEOTIDE SEQUENCE [LARGE SCALE GENOMIC DNA]</scope>
    <source>
        <strain evidence="4">DSM 45221 / IAM 15411 / JCM 23193 / KCTC 12865</strain>
    </source>
</reference>
<proteinExistence type="inferred from homology"/>
<keyword evidence="4" id="KW-1185">Reference proteome</keyword>
<dbReference type="InterPro" id="IPR002347">
    <property type="entry name" value="SDR_fam"/>
</dbReference>
<dbReference type="AlphaFoldDB" id="D5EQU4"/>
<dbReference type="HOGENOM" id="CLU_010194_1_1_0"/>
<dbReference type="eggNOG" id="COG1028">
    <property type="taxonomic scope" value="Bacteria"/>
</dbReference>
<dbReference type="Proteomes" id="UP000000925">
    <property type="component" value="Chromosome"/>
</dbReference>
<dbReference type="OrthoDB" id="9803333at2"/>
<dbReference type="FunFam" id="3.40.50.720:FF:000084">
    <property type="entry name" value="Short-chain dehydrogenase reductase"/>
    <property type="match status" value="1"/>
</dbReference>
<protein>
    <submittedName>
        <fullName evidence="3">Short-chain dehydrogenase/reductase SDR</fullName>
    </submittedName>
</protein>
<accession>D5EQU4</accession>
<dbReference type="GO" id="GO:0016491">
    <property type="term" value="F:oxidoreductase activity"/>
    <property type="evidence" value="ECO:0007669"/>
    <property type="project" value="UniProtKB-KW"/>
</dbReference>
<dbReference type="InterPro" id="IPR020904">
    <property type="entry name" value="Sc_DH/Rdtase_CS"/>
</dbReference>
<comment type="similarity">
    <text evidence="1">Belongs to the short-chain dehydrogenases/reductases (SDR) family.</text>
</comment>
<evidence type="ECO:0000256" key="2">
    <source>
        <dbReference type="ARBA" id="ARBA00023002"/>
    </source>
</evidence>
<dbReference type="PANTHER" id="PTHR43639:SF1">
    <property type="entry name" value="SHORT-CHAIN DEHYDROGENASE_REDUCTASE FAMILY PROTEIN"/>
    <property type="match status" value="1"/>
</dbReference>
<dbReference type="KEGG" id="caa:Caka_0915"/>
<dbReference type="PRINTS" id="PR00080">
    <property type="entry name" value="SDRFAMILY"/>
</dbReference>
<dbReference type="Gene3D" id="3.40.50.720">
    <property type="entry name" value="NAD(P)-binding Rossmann-like Domain"/>
    <property type="match status" value="1"/>
</dbReference>